<evidence type="ECO:0000256" key="4">
    <source>
        <dbReference type="ARBA" id="ARBA00004904"/>
    </source>
</evidence>
<comment type="function">
    <text evidence="2 17">Catalyzes the conversion of D-ribulose 5-phosphate to formate and 3,4-dihydroxy-2-butanone 4-phosphate.</text>
</comment>
<sequence length="427" mass="46259">MFDNATTDAHTSEDQQRSDAPEIADARVERALSELRLGRMVLVVDDEDREDEGDLIVPAQFASPRAVAFMIRHTSGILCAAMTEQRADELHLPLMTDNSDDPRGTAFTISVDLKGVTTTGVSAADRAATARALTDPATRAEDLSRPGHVFPLRARAGGVLQRAGHTESAVDLCTLADLEPVALIGEITNDEGEMARRPELRQFASEHGLTMLSVADLVRYRRARASVVERIASGRVPTDAGQFTAACFRSVIDGCEHVAFVLGDVAGATEPVLTRVHSECLTGDVFGSRRCDCGEQLDAAMRLIGQAGCGVVVYLRGHEGRGIGLAHKLRAYQLQDAGMDTLQANEAQGLPVDSREYGVGAEILRSLDVRKIRLMTNNPAKFRGLSGHGIEIVNRLPLVVQPNPENQKYLDTKRIRLQHALSPERAS</sequence>
<organism evidence="20 21">
    <name type="scientific">Rhodococcus ruber</name>
    <dbReference type="NCBI Taxonomy" id="1830"/>
    <lineage>
        <taxon>Bacteria</taxon>
        <taxon>Bacillati</taxon>
        <taxon>Actinomycetota</taxon>
        <taxon>Actinomycetes</taxon>
        <taxon>Mycobacteriales</taxon>
        <taxon>Nocardiaceae</taxon>
        <taxon>Rhodococcus</taxon>
    </lineage>
</organism>
<dbReference type="Pfam" id="PF00925">
    <property type="entry name" value="GTP_cyclohydro2"/>
    <property type="match status" value="1"/>
</dbReference>
<feature type="binding site" evidence="17">
    <location>
        <position position="186"/>
    </location>
    <ligand>
        <name>D-ribulose 5-phosphate</name>
        <dbReference type="ChEBI" id="CHEBI:58121"/>
    </ligand>
</feature>
<dbReference type="RefSeq" id="WP_269604866.1">
    <property type="nucleotide sequence ID" value="NZ_JAPWIJ010000005.1"/>
</dbReference>
<comment type="cofactor">
    <cofactor evidence="17">
        <name>Mg(2+)</name>
        <dbReference type="ChEBI" id="CHEBI:18420"/>
    </cofactor>
    <cofactor evidence="17">
        <name>Mn(2+)</name>
        <dbReference type="ChEBI" id="CHEBI:29035"/>
    </cofactor>
    <text evidence="17">Binds 2 divalent metal cations per subunit. Magnesium or manganese.</text>
</comment>
<evidence type="ECO:0000256" key="3">
    <source>
        <dbReference type="ARBA" id="ARBA00004853"/>
    </source>
</evidence>
<gene>
    <name evidence="17" type="primary">ribBA</name>
    <name evidence="20" type="ORF">O4220_13265</name>
</gene>
<keyword evidence="13 17" id="KW-0464">Manganese</keyword>
<evidence type="ECO:0000256" key="7">
    <source>
        <dbReference type="ARBA" id="ARBA00022723"/>
    </source>
</evidence>
<evidence type="ECO:0000256" key="14">
    <source>
        <dbReference type="ARBA" id="ARBA00023239"/>
    </source>
</evidence>
<comment type="function">
    <text evidence="17">Catalyzes the conversion of GTP to 2,5-diamino-6-ribosylamino-4(3H)-pyrimidinone 5'-phosphate (DARP), formate and pyrophosphate.</text>
</comment>
<comment type="pathway">
    <text evidence="3 17">Cofactor biosynthesis; riboflavin biosynthesis; 5-amino-6-(D-ribitylamino)uracil from GTP: step 1/4.</text>
</comment>
<dbReference type="Proteomes" id="UP001081071">
    <property type="component" value="Unassembled WGS sequence"/>
</dbReference>
<dbReference type="GO" id="GO:0003935">
    <property type="term" value="F:GTP cyclohydrolase II activity"/>
    <property type="evidence" value="ECO:0007669"/>
    <property type="project" value="UniProtKB-EC"/>
</dbReference>
<keyword evidence="6 17" id="KW-0686">Riboflavin biosynthesis</keyword>
<dbReference type="PIRSF" id="PIRSF001259">
    <property type="entry name" value="RibA"/>
    <property type="match status" value="1"/>
</dbReference>
<comment type="catalytic activity">
    <reaction evidence="1 17">
        <text>D-ribulose 5-phosphate = (2S)-2-hydroxy-3-oxobutyl phosphate + formate + H(+)</text>
        <dbReference type="Rhea" id="RHEA:18457"/>
        <dbReference type="ChEBI" id="CHEBI:15378"/>
        <dbReference type="ChEBI" id="CHEBI:15740"/>
        <dbReference type="ChEBI" id="CHEBI:58121"/>
        <dbReference type="ChEBI" id="CHEBI:58830"/>
        <dbReference type="EC" id="4.1.99.12"/>
    </reaction>
</comment>
<feature type="binding site" evidence="17">
    <location>
        <position position="293"/>
    </location>
    <ligand>
        <name>Zn(2+)</name>
        <dbReference type="ChEBI" id="CHEBI:29105"/>
        <note>catalytic</note>
    </ligand>
</feature>
<comment type="similarity">
    <text evidence="5 17">In the N-terminal section; belongs to the DHBP synthase family.</text>
</comment>
<keyword evidence="8 17" id="KW-0547">Nucleotide-binding</keyword>
<comment type="cofactor">
    <cofactor evidence="17">
        <name>Zn(2+)</name>
        <dbReference type="ChEBI" id="CHEBI:29105"/>
    </cofactor>
    <text evidence="17">Binds 1 zinc ion per subunit.</text>
</comment>
<dbReference type="SUPFAM" id="SSF142695">
    <property type="entry name" value="RibA-like"/>
    <property type="match status" value="1"/>
</dbReference>
<name>A0ABT4MES2_9NOCA</name>
<dbReference type="PANTHER" id="PTHR21327:SF18">
    <property type="entry name" value="3,4-DIHYDROXY-2-BUTANONE 4-PHOSPHATE SYNTHASE"/>
    <property type="match status" value="1"/>
</dbReference>
<keyword evidence="12 17" id="KW-0342">GTP-binding</keyword>
<dbReference type="EC" id="3.5.4.25" evidence="17"/>
<evidence type="ECO:0000313" key="20">
    <source>
        <dbReference type="EMBL" id="MCZ4519487.1"/>
    </source>
</evidence>
<feature type="region of interest" description="DHBP synthase" evidence="17">
    <location>
        <begin position="1"/>
        <end position="223"/>
    </location>
</feature>
<dbReference type="InterPro" id="IPR036144">
    <property type="entry name" value="RibA-like_sf"/>
</dbReference>
<feature type="binding site" evidence="17">
    <location>
        <begin position="49"/>
        <end position="50"/>
    </location>
    <ligand>
        <name>D-ribulose 5-phosphate</name>
        <dbReference type="ChEBI" id="CHEBI:58121"/>
    </ligand>
</feature>
<feature type="binding site" evidence="17">
    <location>
        <begin position="162"/>
        <end position="166"/>
    </location>
    <ligand>
        <name>D-ribulose 5-phosphate</name>
        <dbReference type="ChEBI" id="CHEBI:58121"/>
    </ligand>
</feature>
<evidence type="ECO:0000256" key="6">
    <source>
        <dbReference type="ARBA" id="ARBA00022619"/>
    </source>
</evidence>
<keyword evidence="21" id="KW-1185">Reference proteome</keyword>
<feature type="binding site" evidence="17">
    <location>
        <begin position="275"/>
        <end position="279"/>
    </location>
    <ligand>
        <name>GTP</name>
        <dbReference type="ChEBI" id="CHEBI:37565"/>
    </ligand>
</feature>
<feature type="binding site" evidence="17">
    <location>
        <position position="381"/>
    </location>
    <ligand>
        <name>GTP</name>
        <dbReference type="ChEBI" id="CHEBI:37565"/>
    </ligand>
</feature>
<evidence type="ECO:0000256" key="8">
    <source>
        <dbReference type="ARBA" id="ARBA00022741"/>
    </source>
</evidence>
<dbReference type="HAMAP" id="MF_01283">
    <property type="entry name" value="RibBA"/>
    <property type="match status" value="1"/>
</dbReference>
<dbReference type="EC" id="4.1.99.12" evidence="17"/>
<feature type="binding site" evidence="17">
    <location>
        <position position="280"/>
    </location>
    <ligand>
        <name>Zn(2+)</name>
        <dbReference type="ChEBI" id="CHEBI:29105"/>
        <note>catalytic</note>
    </ligand>
</feature>
<dbReference type="NCBIfam" id="NF001591">
    <property type="entry name" value="PRK00393.1"/>
    <property type="match status" value="1"/>
</dbReference>
<dbReference type="SUPFAM" id="SSF55821">
    <property type="entry name" value="YrdC/RibB"/>
    <property type="match status" value="1"/>
</dbReference>
<feature type="binding site" evidence="17">
    <location>
        <position position="50"/>
    </location>
    <ligand>
        <name>Mg(2+)</name>
        <dbReference type="ChEBI" id="CHEBI:18420"/>
        <label>1</label>
    </ligand>
</feature>
<keyword evidence="7 17" id="KW-0479">Metal-binding</keyword>
<dbReference type="NCBIfam" id="TIGR00505">
    <property type="entry name" value="ribA"/>
    <property type="match status" value="1"/>
</dbReference>
<comment type="catalytic activity">
    <reaction evidence="16 17">
        <text>GTP + 4 H2O = 2,5-diamino-6-hydroxy-4-(5-phosphoribosylamino)-pyrimidine + formate + 2 phosphate + 3 H(+)</text>
        <dbReference type="Rhea" id="RHEA:23704"/>
        <dbReference type="ChEBI" id="CHEBI:15377"/>
        <dbReference type="ChEBI" id="CHEBI:15378"/>
        <dbReference type="ChEBI" id="CHEBI:15740"/>
        <dbReference type="ChEBI" id="CHEBI:37565"/>
        <dbReference type="ChEBI" id="CHEBI:43474"/>
        <dbReference type="ChEBI" id="CHEBI:58614"/>
        <dbReference type="EC" id="3.5.4.25"/>
    </reaction>
</comment>
<evidence type="ECO:0000256" key="18">
    <source>
        <dbReference type="SAM" id="MobiDB-lite"/>
    </source>
</evidence>
<feature type="site" description="Essential for DHBP synthase activity" evidence="17">
    <location>
        <position position="186"/>
    </location>
</feature>
<dbReference type="Gene3D" id="3.90.870.10">
    <property type="entry name" value="DHBP synthase"/>
    <property type="match status" value="1"/>
</dbReference>
<keyword evidence="15 17" id="KW-0511">Multifunctional enzyme</keyword>
<comment type="similarity">
    <text evidence="17">In the C-terminal section; belongs to the GTP cyclohydrolase II family.</text>
</comment>
<evidence type="ECO:0000256" key="12">
    <source>
        <dbReference type="ARBA" id="ARBA00023134"/>
    </source>
</evidence>
<evidence type="ECO:0000256" key="10">
    <source>
        <dbReference type="ARBA" id="ARBA00022833"/>
    </source>
</evidence>
<keyword evidence="9 17" id="KW-0378">Hydrolase</keyword>
<evidence type="ECO:0000256" key="1">
    <source>
        <dbReference type="ARBA" id="ARBA00000141"/>
    </source>
</evidence>
<feature type="domain" description="GTP cyclohydrolase II" evidence="19">
    <location>
        <begin position="230"/>
        <end position="397"/>
    </location>
</feature>
<dbReference type="NCBIfam" id="TIGR00506">
    <property type="entry name" value="ribB"/>
    <property type="match status" value="1"/>
</dbReference>
<dbReference type="InterPro" id="IPR016299">
    <property type="entry name" value="Riboflavin_synth_RibBA"/>
</dbReference>
<evidence type="ECO:0000256" key="11">
    <source>
        <dbReference type="ARBA" id="ARBA00022842"/>
    </source>
</evidence>
<feature type="binding site" evidence="17">
    <location>
        <position position="376"/>
    </location>
    <ligand>
        <name>GTP</name>
        <dbReference type="ChEBI" id="CHEBI:37565"/>
    </ligand>
</feature>
<comment type="pathway">
    <text evidence="4 17">Cofactor biosynthesis; riboflavin biosynthesis; 2-hydroxy-3-oxobutyl phosphate from D-ribulose 5-phosphate: step 1/1.</text>
</comment>
<dbReference type="InterPro" id="IPR000926">
    <property type="entry name" value="RibA"/>
</dbReference>
<dbReference type="InterPro" id="IPR000422">
    <property type="entry name" value="DHBP_synthase_RibB"/>
</dbReference>
<reference evidence="20" key="1">
    <citation type="submission" date="2022-12" db="EMBL/GenBank/DDBJ databases">
        <authorList>
            <person name="Krivoruchko A.V."/>
            <person name="Elkin A."/>
        </authorList>
    </citation>
    <scope>NUCLEOTIDE SEQUENCE</scope>
    <source>
        <strain evidence="20">IEGM 1391</strain>
    </source>
</reference>
<feature type="binding site" evidence="17">
    <location>
        <position position="54"/>
    </location>
    <ligand>
        <name>D-ribulose 5-phosphate</name>
        <dbReference type="ChEBI" id="CHEBI:58121"/>
    </ligand>
</feature>
<keyword evidence="10 17" id="KW-0862">Zinc</keyword>
<feature type="active site" description="Proton acceptor; for GTP cyclohydrolase activity" evidence="17">
    <location>
        <position position="353"/>
    </location>
</feature>
<dbReference type="GO" id="GO:0008686">
    <property type="term" value="F:3,4-dihydroxy-2-butanone-4-phosphate synthase activity"/>
    <property type="evidence" value="ECO:0007669"/>
    <property type="project" value="UniProtKB-EC"/>
</dbReference>
<dbReference type="NCBIfam" id="NF006803">
    <property type="entry name" value="PRK09311.1"/>
    <property type="match status" value="1"/>
</dbReference>
<feature type="region of interest" description="GTP cyclohydrolase II" evidence="17">
    <location>
        <begin position="224"/>
        <end position="427"/>
    </location>
</feature>
<evidence type="ECO:0000256" key="15">
    <source>
        <dbReference type="ARBA" id="ARBA00023268"/>
    </source>
</evidence>
<evidence type="ECO:0000256" key="16">
    <source>
        <dbReference type="ARBA" id="ARBA00049295"/>
    </source>
</evidence>
<feature type="region of interest" description="Disordered" evidence="18">
    <location>
        <begin position="1"/>
        <end position="23"/>
    </location>
</feature>
<feature type="binding site" evidence="17">
    <location>
        <position position="341"/>
    </location>
    <ligand>
        <name>GTP</name>
        <dbReference type="ChEBI" id="CHEBI:37565"/>
    </ligand>
</feature>
<feature type="binding site" evidence="17">
    <location>
        <position position="291"/>
    </location>
    <ligand>
        <name>Zn(2+)</name>
        <dbReference type="ChEBI" id="CHEBI:29105"/>
        <note>catalytic</note>
    </ligand>
</feature>
<keyword evidence="14 17" id="KW-0456">Lyase</keyword>
<comment type="caution">
    <text evidence="20">The sequence shown here is derived from an EMBL/GenBank/DDBJ whole genome shotgun (WGS) entry which is preliminary data.</text>
</comment>
<dbReference type="PANTHER" id="PTHR21327">
    <property type="entry name" value="GTP CYCLOHYDROLASE II-RELATED"/>
    <property type="match status" value="1"/>
</dbReference>
<feature type="binding site" evidence="17">
    <location>
        <begin position="319"/>
        <end position="321"/>
    </location>
    <ligand>
        <name>GTP</name>
        <dbReference type="ChEBI" id="CHEBI:37565"/>
    </ligand>
</feature>
<feature type="binding site" evidence="17">
    <location>
        <position position="50"/>
    </location>
    <ligand>
        <name>Mg(2+)</name>
        <dbReference type="ChEBI" id="CHEBI:18420"/>
        <label>2</label>
    </ligand>
</feature>
<evidence type="ECO:0000313" key="21">
    <source>
        <dbReference type="Proteomes" id="UP001081071"/>
    </source>
</evidence>
<dbReference type="HAMAP" id="MF_00179">
    <property type="entry name" value="RibA"/>
    <property type="match status" value="1"/>
</dbReference>
<evidence type="ECO:0000256" key="5">
    <source>
        <dbReference type="ARBA" id="ARBA00005520"/>
    </source>
</evidence>
<proteinExistence type="inferred from homology"/>
<evidence type="ECO:0000256" key="9">
    <source>
        <dbReference type="ARBA" id="ARBA00022801"/>
    </source>
</evidence>
<dbReference type="InterPro" id="IPR032677">
    <property type="entry name" value="GTP_cyclohydro_II"/>
</dbReference>
<evidence type="ECO:0000256" key="13">
    <source>
        <dbReference type="ARBA" id="ARBA00023211"/>
    </source>
</evidence>
<dbReference type="Gene3D" id="3.40.50.10990">
    <property type="entry name" value="GTP cyclohydrolase II"/>
    <property type="match status" value="1"/>
</dbReference>
<dbReference type="HAMAP" id="MF_00180">
    <property type="entry name" value="RibB"/>
    <property type="match status" value="1"/>
</dbReference>
<evidence type="ECO:0000256" key="2">
    <source>
        <dbReference type="ARBA" id="ARBA00002284"/>
    </source>
</evidence>
<dbReference type="CDD" id="cd00641">
    <property type="entry name" value="GTP_cyclohydro2"/>
    <property type="match status" value="1"/>
</dbReference>
<dbReference type="EMBL" id="JAPWIJ010000005">
    <property type="protein sequence ID" value="MCZ4519487.1"/>
    <property type="molecule type" value="Genomic_DNA"/>
</dbReference>
<evidence type="ECO:0000256" key="17">
    <source>
        <dbReference type="HAMAP-Rule" id="MF_01283"/>
    </source>
</evidence>
<feature type="compositionally biased region" description="Basic and acidic residues" evidence="18">
    <location>
        <begin position="10"/>
        <end position="23"/>
    </location>
</feature>
<feature type="binding site" evidence="17">
    <location>
        <position position="165"/>
    </location>
    <ligand>
        <name>Mg(2+)</name>
        <dbReference type="ChEBI" id="CHEBI:18420"/>
        <label>2</label>
    </ligand>
</feature>
<dbReference type="Pfam" id="PF00926">
    <property type="entry name" value="DHBP_synthase"/>
    <property type="match status" value="1"/>
</dbReference>
<accession>A0ABT4MES2</accession>
<feature type="binding site" evidence="17">
    <location>
        <position position="296"/>
    </location>
    <ligand>
        <name>GTP</name>
        <dbReference type="ChEBI" id="CHEBI:37565"/>
    </ligand>
</feature>
<evidence type="ECO:0000259" key="19">
    <source>
        <dbReference type="Pfam" id="PF00925"/>
    </source>
</evidence>
<protein>
    <recommendedName>
        <fullName evidence="17">Riboflavin biosynthesis protein RibBA</fullName>
    </recommendedName>
    <domain>
        <recommendedName>
            <fullName evidence="17">3,4-dihydroxy-2-butanone 4-phosphate synthase</fullName>
            <shortName evidence="17">DHBP synthase</shortName>
            <ecNumber evidence="17">4.1.99.12</ecNumber>
        </recommendedName>
    </domain>
    <domain>
        <recommendedName>
            <fullName evidence="17">GTP cyclohydrolase-2</fullName>
            <ecNumber evidence="17">3.5.4.25</ecNumber>
        </recommendedName>
        <alternativeName>
            <fullName evidence="17">GTP cyclohydrolase II</fullName>
        </alternativeName>
    </domain>
</protein>
<feature type="active site" description="Nucleophile; for GTP cyclohydrolase activity" evidence="17">
    <location>
        <position position="355"/>
    </location>
</feature>
<keyword evidence="11 17" id="KW-0460">Magnesium</keyword>
<dbReference type="InterPro" id="IPR017945">
    <property type="entry name" value="DHBP_synth_RibB-like_a/b_dom"/>
</dbReference>
<feature type="site" description="Essential for DHBP synthase activity" evidence="17">
    <location>
        <position position="148"/>
    </location>
</feature>